<feature type="transmembrane region" description="Helical" evidence="1">
    <location>
        <begin position="173"/>
        <end position="200"/>
    </location>
</feature>
<sequence length="295" mass="32369">MAQYNTTDPSNGKTFHVLQLSRYLRSTMDAPTREPVLITAAKRVMLALLHIAGYTWFKTYCTIEQLGQGPPGSESSRTVKWLEHKQSELNFASLIGGLLASAVTASLSWPDIPTSHWLVRASWYSSLSMVITSVIVAFQQVAVLGGILATHTSHSELYRRLLNSKSKPDWKTVIVLQVPIQLLSYSIFLFTLGLAIHVVYPLSKGWGDNAKIAVFYVLMLAISVGLFLVGSNHALQLLEMPEGLEEQGKVGLARSLTVGDENGDNVEDSTNPECKASVISSCQCSGREAGWRSDR</sequence>
<dbReference type="EMBL" id="VXIS01000125">
    <property type="protein sequence ID" value="KAA8902911.1"/>
    <property type="molecule type" value="Genomic_DNA"/>
</dbReference>
<feature type="transmembrane region" description="Helical" evidence="1">
    <location>
        <begin position="89"/>
        <end position="109"/>
    </location>
</feature>
<reference evidence="2 3" key="1">
    <citation type="submission" date="2019-09" db="EMBL/GenBank/DDBJ databases">
        <title>Draft genome of the ectomycorrhizal ascomycete Sphaerosporella brunnea.</title>
        <authorList>
            <consortium name="DOE Joint Genome Institute"/>
            <person name="Benucci G.M."/>
            <person name="Marozzi G."/>
            <person name="Antonielli L."/>
            <person name="Sanchez S."/>
            <person name="Marco P."/>
            <person name="Wang X."/>
            <person name="Falini L.B."/>
            <person name="Barry K."/>
            <person name="Haridas S."/>
            <person name="Lipzen A."/>
            <person name="Labutti K."/>
            <person name="Grigoriev I.V."/>
            <person name="Murat C."/>
            <person name="Martin F."/>
            <person name="Albertini E."/>
            <person name="Donnini D."/>
            <person name="Bonito G."/>
        </authorList>
    </citation>
    <scope>NUCLEOTIDE SEQUENCE [LARGE SCALE GENOMIC DNA]</scope>
    <source>
        <strain evidence="2 3">Sb_GMNB300</strain>
    </source>
</reference>
<gene>
    <name evidence="2" type="ORF">FN846DRAFT_954918</name>
</gene>
<dbReference type="Proteomes" id="UP000326924">
    <property type="component" value="Unassembled WGS sequence"/>
</dbReference>
<feature type="transmembrane region" description="Helical" evidence="1">
    <location>
        <begin position="129"/>
        <end position="152"/>
    </location>
</feature>
<accession>A0A5J5EUQ8</accession>
<keyword evidence="1" id="KW-1133">Transmembrane helix</keyword>
<name>A0A5J5EUQ8_9PEZI</name>
<evidence type="ECO:0000313" key="3">
    <source>
        <dbReference type="Proteomes" id="UP000326924"/>
    </source>
</evidence>
<comment type="caution">
    <text evidence="2">The sequence shown here is derived from an EMBL/GenBank/DDBJ whole genome shotgun (WGS) entry which is preliminary data.</text>
</comment>
<dbReference type="OrthoDB" id="2150604at2759"/>
<evidence type="ECO:0000313" key="2">
    <source>
        <dbReference type="EMBL" id="KAA8902911.1"/>
    </source>
</evidence>
<keyword evidence="1" id="KW-0472">Membrane</keyword>
<organism evidence="2 3">
    <name type="scientific">Sphaerosporella brunnea</name>
    <dbReference type="NCBI Taxonomy" id="1250544"/>
    <lineage>
        <taxon>Eukaryota</taxon>
        <taxon>Fungi</taxon>
        <taxon>Dikarya</taxon>
        <taxon>Ascomycota</taxon>
        <taxon>Pezizomycotina</taxon>
        <taxon>Pezizomycetes</taxon>
        <taxon>Pezizales</taxon>
        <taxon>Pyronemataceae</taxon>
        <taxon>Sphaerosporella</taxon>
    </lineage>
</organism>
<proteinExistence type="predicted"/>
<protein>
    <submittedName>
        <fullName evidence="2">Uncharacterized protein</fullName>
    </submittedName>
</protein>
<dbReference type="AlphaFoldDB" id="A0A5J5EUQ8"/>
<feature type="transmembrane region" description="Helical" evidence="1">
    <location>
        <begin position="212"/>
        <end position="230"/>
    </location>
</feature>
<keyword evidence="3" id="KW-1185">Reference proteome</keyword>
<evidence type="ECO:0000256" key="1">
    <source>
        <dbReference type="SAM" id="Phobius"/>
    </source>
</evidence>
<dbReference type="InParanoid" id="A0A5J5EUQ8"/>
<keyword evidence="1" id="KW-0812">Transmembrane</keyword>